<dbReference type="PATRIC" id="fig|1246626.3.peg.3047"/>
<dbReference type="eggNOG" id="COG1307">
    <property type="taxonomic scope" value="Bacteria"/>
</dbReference>
<dbReference type="PROSITE" id="PS51482">
    <property type="entry name" value="DEGV"/>
    <property type="match status" value="1"/>
</dbReference>
<dbReference type="Pfam" id="PF02645">
    <property type="entry name" value="DegV"/>
    <property type="match status" value="1"/>
</dbReference>
<dbReference type="Proteomes" id="UP000027142">
    <property type="component" value="Chromosome"/>
</dbReference>
<dbReference type="NCBIfam" id="TIGR00762">
    <property type="entry name" value="DegV"/>
    <property type="match status" value="1"/>
</dbReference>
<dbReference type="InterPro" id="IPR003797">
    <property type="entry name" value="DegV"/>
</dbReference>
<dbReference type="AlphaFoldDB" id="A0A060M6C0"/>
<keyword evidence="1" id="KW-0446">Lipid-binding</keyword>
<evidence type="ECO:0000256" key="1">
    <source>
        <dbReference type="ARBA" id="ARBA00023121"/>
    </source>
</evidence>
<dbReference type="GO" id="GO:0008289">
    <property type="term" value="F:lipid binding"/>
    <property type="evidence" value="ECO:0007669"/>
    <property type="project" value="UniProtKB-KW"/>
</dbReference>
<dbReference type="EMBL" id="CP003923">
    <property type="protein sequence ID" value="AIC95619.1"/>
    <property type="molecule type" value="Genomic_DNA"/>
</dbReference>
<gene>
    <name evidence="2" type="ORF">BleG1_3055</name>
</gene>
<dbReference type="Gene3D" id="3.40.50.10170">
    <property type="match status" value="1"/>
</dbReference>
<keyword evidence="3" id="KW-1185">Reference proteome</keyword>
<organism evidence="2 3">
    <name type="scientific">Shouchella lehensis G1</name>
    <dbReference type="NCBI Taxonomy" id="1246626"/>
    <lineage>
        <taxon>Bacteria</taxon>
        <taxon>Bacillati</taxon>
        <taxon>Bacillota</taxon>
        <taxon>Bacilli</taxon>
        <taxon>Bacillales</taxon>
        <taxon>Bacillaceae</taxon>
        <taxon>Shouchella</taxon>
    </lineage>
</organism>
<evidence type="ECO:0000313" key="3">
    <source>
        <dbReference type="Proteomes" id="UP000027142"/>
    </source>
</evidence>
<protein>
    <submittedName>
        <fullName evidence="2">DegV domain-containing protein</fullName>
    </submittedName>
</protein>
<accession>A0A060M6C0</accession>
<reference evidence="2 3" key="1">
    <citation type="journal article" date="2014" name="Gene">
        <title>A comparative genomic analysis of the alkalitolerant soil bacterium Bacillus lehensis G1.</title>
        <authorList>
            <person name="Noor Y.M."/>
            <person name="Samsulrizal N.H."/>
            <person name="Jema'on N.A."/>
            <person name="Low K.O."/>
            <person name="Ramli A.N."/>
            <person name="Alias N.I."/>
            <person name="Damis S.I."/>
            <person name="Fuzi S.F."/>
            <person name="Isa M.N."/>
            <person name="Murad A.M."/>
            <person name="Raih M.F."/>
            <person name="Bakar F.D."/>
            <person name="Najimudin N."/>
            <person name="Mahadi N.M."/>
            <person name="Illias R.M."/>
        </authorList>
    </citation>
    <scope>NUCLEOTIDE SEQUENCE [LARGE SCALE GENOMIC DNA]</scope>
    <source>
        <strain evidence="2 3">G1</strain>
    </source>
</reference>
<dbReference type="PANTHER" id="PTHR33434:SF2">
    <property type="entry name" value="FATTY ACID-BINDING PROTEIN TM_1468"/>
    <property type="match status" value="1"/>
</dbReference>
<dbReference type="KEGG" id="ble:BleG1_3055"/>
<dbReference type="STRING" id="1246626.BleG1_3055"/>
<sequence>MIKTAVITDTTAYLAKKTIEELKINTIPLSVNFSDGTYREGMDLTTEAFYQKLEEEEALPTTSQPAIGEFVELFDRLEQEGYTDVVCIHLSAKISGTLQTALSAGEMKEKLNVYGFDSEISCSPQGFYVRSAAKLALEGSSGADILTYLEKQKQQVRAYFMVHDLNHLRRGGRLSGAQAVFGSLLQIKPILHFEEGQIMPFEKVRTEKKALNRMLDLLFDDLKNGHVNEIAVIHANRPEGAENLKVKIQDAYPEANVEISYFGPVIGTHLGPSSLGIGWC</sequence>
<dbReference type="PANTHER" id="PTHR33434">
    <property type="entry name" value="DEGV DOMAIN-CONTAINING PROTEIN DR_1986-RELATED"/>
    <property type="match status" value="1"/>
</dbReference>
<dbReference type="SUPFAM" id="SSF82549">
    <property type="entry name" value="DAK1/DegV-like"/>
    <property type="match status" value="1"/>
</dbReference>
<dbReference type="InterPro" id="IPR050270">
    <property type="entry name" value="DegV_domain_contain"/>
</dbReference>
<dbReference type="Gene3D" id="3.30.1180.10">
    <property type="match status" value="1"/>
</dbReference>
<dbReference type="HOGENOM" id="CLU_048251_3_1_9"/>
<dbReference type="InterPro" id="IPR043168">
    <property type="entry name" value="DegV_C"/>
</dbReference>
<evidence type="ECO:0000313" key="2">
    <source>
        <dbReference type="EMBL" id="AIC95619.1"/>
    </source>
</evidence>
<proteinExistence type="predicted"/>
<name>A0A060M6C0_9BACI</name>